<dbReference type="AlphaFoldDB" id="A0A2B7WEP0"/>
<dbReference type="Proteomes" id="UP000224634">
    <property type="component" value="Unassembled WGS sequence"/>
</dbReference>
<name>A0A2B7WEP0_POLH7</name>
<keyword evidence="2" id="KW-1185">Reference proteome</keyword>
<comment type="caution">
    <text evidence="1">The sequence shown here is derived from an EMBL/GenBank/DDBJ whole genome shotgun (WGS) entry which is preliminary data.</text>
</comment>
<proteinExistence type="predicted"/>
<protein>
    <submittedName>
        <fullName evidence="1">Uncharacterized protein</fullName>
    </submittedName>
</protein>
<gene>
    <name evidence="1" type="ORF">AJ80_10046</name>
</gene>
<dbReference type="OrthoDB" id="4465702at2759"/>
<accession>A0A2B7WEP0</accession>
<evidence type="ECO:0000313" key="2">
    <source>
        <dbReference type="Proteomes" id="UP000224634"/>
    </source>
</evidence>
<reference evidence="1 2" key="1">
    <citation type="submission" date="2017-10" db="EMBL/GenBank/DDBJ databases">
        <title>Comparative genomics in systemic dimorphic fungi from Ajellomycetaceae.</title>
        <authorList>
            <person name="Munoz J.F."/>
            <person name="Mcewen J.G."/>
            <person name="Clay O.K."/>
            <person name="Cuomo C.A."/>
        </authorList>
    </citation>
    <scope>NUCLEOTIDE SEQUENCE [LARGE SCALE GENOMIC DNA]</scope>
    <source>
        <strain evidence="1 2">UAMH7299</strain>
    </source>
</reference>
<sequence length="81" mass="8977">MSDVGEKALNGEWEKISNKCFEIKESMVMTFEGRSCNIADAEGKAIPNGNLGLADGQTTREVEAGYRCYVIRARVKFEKKG</sequence>
<organism evidence="1 2">
    <name type="scientific">Polytolypa hystricis (strain UAMH7299)</name>
    <dbReference type="NCBI Taxonomy" id="1447883"/>
    <lineage>
        <taxon>Eukaryota</taxon>
        <taxon>Fungi</taxon>
        <taxon>Dikarya</taxon>
        <taxon>Ascomycota</taxon>
        <taxon>Pezizomycotina</taxon>
        <taxon>Eurotiomycetes</taxon>
        <taxon>Eurotiomycetidae</taxon>
        <taxon>Onygenales</taxon>
        <taxon>Onygenales incertae sedis</taxon>
        <taxon>Polytolypa</taxon>
    </lineage>
</organism>
<evidence type="ECO:0000313" key="1">
    <source>
        <dbReference type="EMBL" id="PGG95017.1"/>
    </source>
</evidence>
<dbReference type="EMBL" id="PDNA01000546">
    <property type="protein sequence ID" value="PGG95017.1"/>
    <property type="molecule type" value="Genomic_DNA"/>
</dbReference>